<dbReference type="OrthoDB" id="957977at2"/>
<protein>
    <submittedName>
        <fullName evidence="2">DoxX family protein</fullName>
    </submittedName>
</protein>
<dbReference type="EMBL" id="LSFM01000023">
    <property type="protein sequence ID" value="OBY62621.1"/>
    <property type="molecule type" value="Genomic_DNA"/>
</dbReference>
<dbReference type="KEGG" id="pob:LPB03_10700"/>
<sequence>MKFLSNYPTEVLILFFLIVTFVQSGIDKLLDWKGNVSFISDHFKNSPLKNSVPILLGVILILEIIAGGLMIFGVYQLYTSGVKEIALLGIELCAVVLIFLLIGQRLAKDYAGAMSLAVYFLITLLGVYLLNS</sequence>
<feature type="transmembrane region" description="Helical" evidence="1">
    <location>
        <begin position="85"/>
        <end position="104"/>
    </location>
</feature>
<dbReference type="STRING" id="1774273.LPB03_10700"/>
<evidence type="ECO:0000313" key="2">
    <source>
        <dbReference type="EMBL" id="OBY62621.1"/>
    </source>
</evidence>
<evidence type="ECO:0000313" key="3">
    <source>
        <dbReference type="Proteomes" id="UP000092584"/>
    </source>
</evidence>
<reference evidence="3" key="1">
    <citation type="submission" date="2016-02" db="EMBL/GenBank/DDBJ databases">
        <authorList>
            <person name="Shin S.-K."/>
            <person name="Yi H."/>
            <person name="Kim E."/>
        </authorList>
    </citation>
    <scope>NUCLEOTIDE SEQUENCE [LARGE SCALE GENOMIC DNA]</scope>
    <source>
        <strain evidence="3">LPB0003</strain>
    </source>
</reference>
<feature type="transmembrane region" description="Helical" evidence="1">
    <location>
        <begin position="54"/>
        <end position="78"/>
    </location>
</feature>
<keyword evidence="3" id="KW-1185">Reference proteome</keyword>
<keyword evidence="1" id="KW-1133">Transmembrane helix</keyword>
<name>A0A1B8TSG2_9FLAO</name>
<feature type="transmembrane region" description="Helical" evidence="1">
    <location>
        <begin position="110"/>
        <end position="130"/>
    </location>
</feature>
<keyword evidence="1" id="KW-0812">Transmembrane</keyword>
<proteinExistence type="predicted"/>
<organism evidence="2 3">
    <name type="scientific">Polaribacter vadi</name>
    <dbReference type="NCBI Taxonomy" id="1774273"/>
    <lineage>
        <taxon>Bacteria</taxon>
        <taxon>Pseudomonadati</taxon>
        <taxon>Bacteroidota</taxon>
        <taxon>Flavobacteriia</taxon>
        <taxon>Flavobacteriales</taxon>
        <taxon>Flavobacteriaceae</taxon>
    </lineage>
</organism>
<dbReference type="RefSeq" id="WP_065319606.1">
    <property type="nucleotide sequence ID" value="NZ_CP017477.1"/>
</dbReference>
<accession>A0A1B8TSG2</accession>
<comment type="caution">
    <text evidence="2">The sequence shown here is derived from an EMBL/GenBank/DDBJ whole genome shotgun (WGS) entry which is preliminary data.</text>
</comment>
<evidence type="ECO:0000256" key="1">
    <source>
        <dbReference type="SAM" id="Phobius"/>
    </source>
</evidence>
<dbReference type="AlphaFoldDB" id="A0A1B8TSG2"/>
<gene>
    <name evidence="2" type="ORF">LPB3_10710</name>
</gene>
<keyword evidence="1" id="KW-0472">Membrane</keyword>
<dbReference type="Proteomes" id="UP000092584">
    <property type="component" value="Unassembled WGS sequence"/>
</dbReference>